<dbReference type="InterPro" id="IPR056002">
    <property type="entry name" value="DUF7580"/>
</dbReference>
<sequence length="598" mass="67456">MAEIAGVVLGGFPLIISALEHYREGFEPLQEWWKFESDFSNFIEELGTQQTRFDMNLERLLDPFVTSGSQMNALLDQRNPEAWQDPALKRDIQKRLGSSYEWYIAICKKMDATLSSLEERLGIENGQVKYIDASRWDHELRRLRISFSKKKFKHVKLLTKYNDELHQLLSTNDELTPSRERRRKTPMIGFVQSLQHHSQVLYSGILSRWKCKCPAPHGTRLLLERHIAGDDPNSLSLHLLLEGAGVRKPIEVRIGDSSHQDSAQSSSAKSSTGNLLELKRQVHARAVKTPPTSPQGSACHTAAGSLQPVAVTAPASRSPSPLHFFQRSKKTVRIAQTTVPTTIQLQPVQTVLKPNEIKDICSEMAKWKSTNDCLGYIPAAQQSRFLFYPNAKYQDLNHQCGTVTLEDLLPGRSASPSPAQTMTRKQRFVLANILAFTLLQLQPTPWLSSTWNKRDITFVYPLSSASPQLSRPFIGKSFPATPPGDPSSNEACKQSLFRLGILLLELTFNERLETLPLRQKYLGPQGAPNEYTDLCTAKAWHKDVEGECGEGLSEAIRRCIDCSFGSKVDWSNEAFLEEYSSHVLEPLKQLLRQWEGTM</sequence>
<gene>
    <name evidence="3" type="ORF">BU26DRAFT_605777</name>
</gene>
<dbReference type="RefSeq" id="XP_033683284.1">
    <property type="nucleotide sequence ID" value="XM_033835618.1"/>
</dbReference>
<dbReference type="GeneID" id="54588948"/>
<feature type="domain" description="DUF7580" evidence="2">
    <location>
        <begin position="345"/>
        <end position="565"/>
    </location>
</feature>
<feature type="region of interest" description="Disordered" evidence="1">
    <location>
        <begin position="255"/>
        <end position="275"/>
    </location>
</feature>
<protein>
    <recommendedName>
        <fullName evidence="2">DUF7580 domain-containing protein</fullName>
    </recommendedName>
</protein>
<dbReference type="OrthoDB" id="3565018at2759"/>
<proteinExistence type="predicted"/>
<keyword evidence="4" id="KW-1185">Reference proteome</keyword>
<organism evidence="3 4">
    <name type="scientific">Trematosphaeria pertusa</name>
    <dbReference type="NCBI Taxonomy" id="390896"/>
    <lineage>
        <taxon>Eukaryota</taxon>
        <taxon>Fungi</taxon>
        <taxon>Dikarya</taxon>
        <taxon>Ascomycota</taxon>
        <taxon>Pezizomycotina</taxon>
        <taxon>Dothideomycetes</taxon>
        <taxon>Pleosporomycetidae</taxon>
        <taxon>Pleosporales</taxon>
        <taxon>Massarineae</taxon>
        <taxon>Trematosphaeriaceae</taxon>
        <taxon>Trematosphaeria</taxon>
    </lineage>
</organism>
<name>A0A6A6IFH7_9PLEO</name>
<dbReference type="PANTHER" id="PTHR35186">
    <property type="entry name" value="ANK_REP_REGION DOMAIN-CONTAINING PROTEIN"/>
    <property type="match status" value="1"/>
</dbReference>
<evidence type="ECO:0000259" key="2">
    <source>
        <dbReference type="Pfam" id="PF24476"/>
    </source>
</evidence>
<accession>A0A6A6IFH7</accession>
<dbReference type="AlphaFoldDB" id="A0A6A6IFH7"/>
<dbReference type="PANTHER" id="PTHR35186:SF4">
    <property type="entry name" value="PRION-INHIBITION AND PROPAGATION HELO DOMAIN-CONTAINING PROTEIN"/>
    <property type="match status" value="1"/>
</dbReference>
<evidence type="ECO:0000313" key="4">
    <source>
        <dbReference type="Proteomes" id="UP000800094"/>
    </source>
</evidence>
<reference evidence="3" key="1">
    <citation type="journal article" date="2020" name="Stud. Mycol.">
        <title>101 Dothideomycetes genomes: a test case for predicting lifestyles and emergence of pathogens.</title>
        <authorList>
            <person name="Haridas S."/>
            <person name="Albert R."/>
            <person name="Binder M."/>
            <person name="Bloem J."/>
            <person name="Labutti K."/>
            <person name="Salamov A."/>
            <person name="Andreopoulos B."/>
            <person name="Baker S."/>
            <person name="Barry K."/>
            <person name="Bills G."/>
            <person name="Bluhm B."/>
            <person name="Cannon C."/>
            <person name="Castanera R."/>
            <person name="Culley D."/>
            <person name="Daum C."/>
            <person name="Ezra D."/>
            <person name="Gonzalez J."/>
            <person name="Henrissat B."/>
            <person name="Kuo A."/>
            <person name="Liang C."/>
            <person name="Lipzen A."/>
            <person name="Lutzoni F."/>
            <person name="Magnuson J."/>
            <person name="Mondo S."/>
            <person name="Nolan M."/>
            <person name="Ohm R."/>
            <person name="Pangilinan J."/>
            <person name="Park H.-J."/>
            <person name="Ramirez L."/>
            <person name="Alfaro M."/>
            <person name="Sun H."/>
            <person name="Tritt A."/>
            <person name="Yoshinaga Y."/>
            <person name="Zwiers L.-H."/>
            <person name="Turgeon B."/>
            <person name="Goodwin S."/>
            <person name="Spatafora J."/>
            <person name="Crous P."/>
            <person name="Grigoriev I."/>
        </authorList>
    </citation>
    <scope>NUCLEOTIDE SEQUENCE</scope>
    <source>
        <strain evidence="3">CBS 122368</strain>
    </source>
</reference>
<dbReference type="Pfam" id="PF24476">
    <property type="entry name" value="DUF7580"/>
    <property type="match status" value="1"/>
</dbReference>
<evidence type="ECO:0000313" key="3">
    <source>
        <dbReference type="EMBL" id="KAF2248280.1"/>
    </source>
</evidence>
<feature type="compositionally biased region" description="Low complexity" evidence="1">
    <location>
        <begin position="260"/>
        <end position="271"/>
    </location>
</feature>
<dbReference type="Proteomes" id="UP000800094">
    <property type="component" value="Unassembled WGS sequence"/>
</dbReference>
<dbReference type="EMBL" id="ML987196">
    <property type="protein sequence ID" value="KAF2248280.1"/>
    <property type="molecule type" value="Genomic_DNA"/>
</dbReference>
<evidence type="ECO:0000256" key="1">
    <source>
        <dbReference type="SAM" id="MobiDB-lite"/>
    </source>
</evidence>